<evidence type="ECO:0000313" key="3">
    <source>
        <dbReference type="Proteomes" id="UP000193335"/>
    </source>
</evidence>
<sequence>MPIKVTRHPDPPKVPSRQIQRFSDGDKQSGPHHHSPGGGGSTKTSREAERIARNPGEINPKQQHN</sequence>
<protein>
    <submittedName>
        <fullName evidence="2">Uncharacterized protein</fullName>
    </submittedName>
</protein>
<evidence type="ECO:0000313" key="2">
    <source>
        <dbReference type="EMBL" id="OSJ22152.1"/>
    </source>
</evidence>
<reference evidence="2 3" key="1">
    <citation type="submission" date="2017-03" db="EMBL/GenBank/DDBJ databases">
        <title>Whole genome sequences of fourteen strains of Bradyrhizobium canariense and one strain of Bradyrhizobium japonicum isolated from Lupinus (Papilionoideae: Genisteae) species in Algeria.</title>
        <authorList>
            <person name="Crovadore J."/>
            <person name="Chekireb D."/>
            <person name="Brachmann A."/>
            <person name="Chablais R."/>
            <person name="Cochard B."/>
            <person name="Lefort F."/>
        </authorList>
    </citation>
    <scope>NUCLEOTIDE SEQUENCE [LARGE SCALE GENOMIC DNA]</scope>
    <source>
        <strain evidence="2 3">UBMA197</strain>
    </source>
</reference>
<proteinExistence type="predicted"/>
<accession>A0A1Y2J7Q4</accession>
<gene>
    <name evidence="2" type="ORF">BSZ19_47060</name>
</gene>
<name>A0A1Y2J7Q4_BRAJP</name>
<organism evidence="2 3">
    <name type="scientific">Bradyrhizobium japonicum</name>
    <dbReference type="NCBI Taxonomy" id="375"/>
    <lineage>
        <taxon>Bacteria</taxon>
        <taxon>Pseudomonadati</taxon>
        <taxon>Pseudomonadota</taxon>
        <taxon>Alphaproteobacteria</taxon>
        <taxon>Hyphomicrobiales</taxon>
        <taxon>Nitrobacteraceae</taxon>
        <taxon>Bradyrhizobium</taxon>
    </lineage>
</organism>
<dbReference type="RefSeq" id="WP_085405443.1">
    <property type="nucleotide sequence ID" value="NZ_NAFL01000286.1"/>
</dbReference>
<dbReference type="AlphaFoldDB" id="A0A1Y2J7Q4"/>
<feature type="region of interest" description="Disordered" evidence="1">
    <location>
        <begin position="1"/>
        <end position="65"/>
    </location>
</feature>
<dbReference type="EMBL" id="NAFL01000286">
    <property type="protein sequence ID" value="OSJ22152.1"/>
    <property type="molecule type" value="Genomic_DNA"/>
</dbReference>
<dbReference type="Proteomes" id="UP000193335">
    <property type="component" value="Unassembled WGS sequence"/>
</dbReference>
<comment type="caution">
    <text evidence="2">The sequence shown here is derived from an EMBL/GenBank/DDBJ whole genome shotgun (WGS) entry which is preliminary data.</text>
</comment>
<evidence type="ECO:0000256" key="1">
    <source>
        <dbReference type="SAM" id="MobiDB-lite"/>
    </source>
</evidence>